<evidence type="ECO:0000313" key="8">
    <source>
        <dbReference type="EMBL" id="VDL99303.1"/>
    </source>
</evidence>
<keyword evidence="5" id="KW-1133">Transmembrane helix</keyword>
<dbReference type="PANTHER" id="PTHR10766">
    <property type="entry name" value="TRANSMEMBRANE 9 SUPERFAMILY PROTEIN"/>
    <property type="match status" value="1"/>
</dbReference>
<dbReference type="OrthoDB" id="1666796at2759"/>
<comment type="similarity">
    <text evidence="2 7">Belongs to the nonaspanin (TM9SF) (TC 9.A.2) family.</text>
</comment>
<evidence type="ECO:0000256" key="1">
    <source>
        <dbReference type="ARBA" id="ARBA00004141"/>
    </source>
</evidence>
<comment type="subcellular location">
    <subcellularLocation>
        <location evidence="1">Membrane</location>
        <topology evidence="1">Multi-pass membrane protein</topology>
    </subcellularLocation>
</comment>
<dbReference type="EMBL" id="UYSU01037641">
    <property type="protein sequence ID" value="VDL99303.1"/>
    <property type="molecule type" value="Genomic_DNA"/>
</dbReference>
<evidence type="ECO:0000313" key="9">
    <source>
        <dbReference type="Proteomes" id="UP000275846"/>
    </source>
</evidence>
<evidence type="ECO:0000256" key="3">
    <source>
        <dbReference type="ARBA" id="ARBA00022692"/>
    </source>
</evidence>
<evidence type="ECO:0000256" key="7">
    <source>
        <dbReference type="RuleBase" id="RU363079"/>
    </source>
</evidence>
<protein>
    <recommendedName>
        <fullName evidence="7">Transmembrane 9 superfamily member</fullName>
    </recommendedName>
</protein>
<evidence type="ECO:0000256" key="6">
    <source>
        <dbReference type="ARBA" id="ARBA00023136"/>
    </source>
</evidence>
<name>A0A183T8X0_SCHSO</name>
<evidence type="ECO:0000256" key="4">
    <source>
        <dbReference type="ARBA" id="ARBA00022729"/>
    </source>
</evidence>
<evidence type="ECO:0000256" key="5">
    <source>
        <dbReference type="ARBA" id="ARBA00022989"/>
    </source>
</evidence>
<proteinExistence type="inferred from homology"/>
<dbReference type="GO" id="GO:0016020">
    <property type="term" value="C:membrane"/>
    <property type="evidence" value="ECO:0007669"/>
    <property type="project" value="UniProtKB-SubCell"/>
</dbReference>
<reference evidence="8 9" key="2">
    <citation type="submission" date="2018-11" db="EMBL/GenBank/DDBJ databases">
        <authorList>
            <consortium name="Pathogen Informatics"/>
        </authorList>
    </citation>
    <scope>NUCLEOTIDE SEQUENCE [LARGE SCALE GENOMIC DNA]</scope>
    <source>
        <strain evidence="8 9">NST_G2</strain>
    </source>
</reference>
<accession>A0A183T8X0</accession>
<keyword evidence="6" id="KW-0472">Membrane</keyword>
<dbReference type="STRING" id="70667.A0A183T8X0"/>
<keyword evidence="3" id="KW-0812">Transmembrane</keyword>
<dbReference type="Pfam" id="PF02990">
    <property type="entry name" value="EMP70"/>
    <property type="match status" value="1"/>
</dbReference>
<dbReference type="InterPro" id="IPR004240">
    <property type="entry name" value="EMP70"/>
</dbReference>
<evidence type="ECO:0000256" key="2">
    <source>
        <dbReference type="ARBA" id="ARBA00005227"/>
    </source>
</evidence>
<keyword evidence="9" id="KW-1185">Reference proteome</keyword>
<dbReference type="WBParaSite" id="SSLN_0001341901-mRNA-1">
    <property type="protein sequence ID" value="SSLN_0001341901-mRNA-1"/>
    <property type="gene ID" value="SSLN_0001341901"/>
</dbReference>
<dbReference type="Proteomes" id="UP000275846">
    <property type="component" value="Unassembled WGS sequence"/>
</dbReference>
<reference evidence="10" key="1">
    <citation type="submission" date="2016-06" db="UniProtKB">
        <authorList>
            <consortium name="WormBaseParasite"/>
        </authorList>
    </citation>
    <scope>IDENTIFICATION</scope>
</reference>
<sequence>MNTVGPYHNLQETYNYFSLPFCKGPQKEIEHYHESLAEALTGVELEFSGLDIRFKQAVPKTVFCITDLTTEGYAALKHAVDNKYWFQMYLDDLLILAVLGETNDHGEAVLWTHKLFEIHYNRDSIIRVTLTTSGPVVLKPGISIPFSYEIGESAVDAAQVYFHVQVTVRAPPFRGSYGGHRRPTTVELTPCNHVALSNEAGKSSAMTENLWSSLPDLTSTWANQLYRRNCKTTAMAAMAENAWAMRMNDSFDVAPQNIQVLWGHNSRVVWVETSMPFESRYDQYLDVDFFQHRVSRAVAFSMTLTLP</sequence>
<evidence type="ECO:0000313" key="10">
    <source>
        <dbReference type="WBParaSite" id="SSLN_0001341901-mRNA-1"/>
    </source>
</evidence>
<organism evidence="10">
    <name type="scientific">Schistocephalus solidus</name>
    <name type="common">Tapeworm</name>
    <dbReference type="NCBI Taxonomy" id="70667"/>
    <lineage>
        <taxon>Eukaryota</taxon>
        <taxon>Metazoa</taxon>
        <taxon>Spiralia</taxon>
        <taxon>Lophotrochozoa</taxon>
        <taxon>Platyhelminthes</taxon>
        <taxon>Cestoda</taxon>
        <taxon>Eucestoda</taxon>
        <taxon>Diphyllobothriidea</taxon>
        <taxon>Diphyllobothriidae</taxon>
        <taxon>Schistocephalus</taxon>
    </lineage>
</organism>
<dbReference type="GO" id="GO:0072657">
    <property type="term" value="P:protein localization to membrane"/>
    <property type="evidence" value="ECO:0007669"/>
    <property type="project" value="TreeGrafter"/>
</dbReference>
<dbReference type="AlphaFoldDB" id="A0A183T8X0"/>
<gene>
    <name evidence="8" type="ORF">SSLN_LOCUS12918</name>
</gene>
<keyword evidence="4" id="KW-0732">Signal</keyword>
<dbReference type="PANTHER" id="PTHR10766:SF41">
    <property type="entry name" value="TRANSMEMBRANE 9 SUPERFAMILY MEMBER 3"/>
    <property type="match status" value="1"/>
</dbReference>